<dbReference type="InterPro" id="IPR020056">
    <property type="entry name" value="Rbsml_bL25/Gln-tRNA_synth_N"/>
</dbReference>
<protein>
    <recommendedName>
        <fullName evidence="5">Large ribosomal subunit protein bL25</fullName>
    </recommendedName>
    <alternativeName>
        <fullName evidence="5">General stress protein CTC</fullName>
    </alternativeName>
</protein>
<name>A0A0V8RS56_9ACTO</name>
<dbReference type="EMBL" id="LLVT01000002">
    <property type="protein sequence ID" value="KSW10875.1"/>
    <property type="molecule type" value="Genomic_DNA"/>
</dbReference>
<evidence type="ECO:0000259" key="7">
    <source>
        <dbReference type="Pfam" id="PF01386"/>
    </source>
</evidence>
<dbReference type="Proteomes" id="UP000054686">
    <property type="component" value="Unassembled WGS sequence"/>
</dbReference>
<evidence type="ECO:0000256" key="5">
    <source>
        <dbReference type="HAMAP-Rule" id="MF_01334"/>
    </source>
</evidence>
<dbReference type="GO" id="GO:0006412">
    <property type="term" value="P:translation"/>
    <property type="evidence" value="ECO:0007669"/>
    <property type="project" value="UniProtKB-UniRule"/>
</dbReference>
<evidence type="ECO:0000313" key="9">
    <source>
        <dbReference type="EMBL" id="KSW10875.1"/>
    </source>
</evidence>
<dbReference type="Gene3D" id="2.40.240.10">
    <property type="entry name" value="Ribosomal Protein L25, Chain P"/>
    <property type="match status" value="1"/>
</dbReference>
<dbReference type="InterPro" id="IPR011035">
    <property type="entry name" value="Ribosomal_bL25/Gln-tRNA_synth"/>
</dbReference>
<dbReference type="HAMAP" id="MF_01334">
    <property type="entry name" value="Ribosomal_bL25_CTC"/>
    <property type="match status" value="1"/>
</dbReference>
<comment type="similarity">
    <text evidence="5">Belongs to the bacterial ribosomal protein bL25 family. CTC subfamily.</text>
</comment>
<dbReference type="InterPro" id="IPR020057">
    <property type="entry name" value="Ribosomal_bL25_b-dom"/>
</dbReference>
<dbReference type="NCBIfam" id="NF004131">
    <property type="entry name" value="PRK05618.2-1"/>
    <property type="match status" value="1"/>
</dbReference>
<dbReference type="Gene3D" id="2.170.120.20">
    <property type="entry name" value="Ribosomal protein L25, beta domain"/>
    <property type="match status" value="1"/>
</dbReference>
<keyword evidence="1 5" id="KW-0699">rRNA-binding</keyword>
<evidence type="ECO:0000256" key="1">
    <source>
        <dbReference type="ARBA" id="ARBA00022730"/>
    </source>
</evidence>
<dbReference type="RefSeq" id="WP_060566503.1">
    <property type="nucleotide sequence ID" value="NZ_CP040006.1"/>
</dbReference>
<gene>
    <name evidence="5" type="primary">rplY</name>
    <name evidence="5" type="synonym">ctc</name>
    <name evidence="9" type="ORF">APY09_05210</name>
</gene>
<evidence type="ECO:0000256" key="2">
    <source>
        <dbReference type="ARBA" id="ARBA00022884"/>
    </source>
</evidence>
<dbReference type="GO" id="GO:0003735">
    <property type="term" value="F:structural constituent of ribosome"/>
    <property type="evidence" value="ECO:0007669"/>
    <property type="project" value="InterPro"/>
</dbReference>
<dbReference type="PANTHER" id="PTHR33284">
    <property type="entry name" value="RIBOSOMAL PROTEIN L25/GLN-TRNA SYNTHETASE, ANTI-CODON-BINDING DOMAIN-CONTAINING PROTEIN"/>
    <property type="match status" value="1"/>
</dbReference>
<keyword evidence="2 5" id="KW-0694">RNA-binding</keyword>
<comment type="function">
    <text evidence="5">This is one of the proteins that binds to the 5S RNA in the ribosome where it forms part of the central protuberance.</text>
</comment>
<comment type="caution">
    <text evidence="9">The sequence shown here is derived from an EMBL/GenBank/DDBJ whole genome shotgun (WGS) entry which is preliminary data.</text>
</comment>
<feature type="domain" description="Large ribosomal subunit protein bL25 L25" evidence="7">
    <location>
        <begin position="9"/>
        <end position="92"/>
    </location>
</feature>
<dbReference type="InterPro" id="IPR020930">
    <property type="entry name" value="Ribosomal_uL5_bac-type"/>
</dbReference>
<evidence type="ECO:0000259" key="8">
    <source>
        <dbReference type="Pfam" id="PF14693"/>
    </source>
</evidence>
<organism evidence="9 10">
    <name type="scientific">Schaalia odontolytica</name>
    <dbReference type="NCBI Taxonomy" id="1660"/>
    <lineage>
        <taxon>Bacteria</taxon>
        <taxon>Bacillati</taxon>
        <taxon>Actinomycetota</taxon>
        <taxon>Actinomycetes</taxon>
        <taxon>Actinomycetales</taxon>
        <taxon>Actinomycetaceae</taxon>
        <taxon>Schaalia</taxon>
    </lineage>
</organism>
<dbReference type="Pfam" id="PF01386">
    <property type="entry name" value="Ribosomal_L25p"/>
    <property type="match status" value="1"/>
</dbReference>
<dbReference type="GO" id="GO:0022625">
    <property type="term" value="C:cytosolic large ribosomal subunit"/>
    <property type="evidence" value="ECO:0007669"/>
    <property type="project" value="TreeGrafter"/>
</dbReference>
<dbReference type="InterPro" id="IPR029751">
    <property type="entry name" value="Ribosomal_L25_dom"/>
</dbReference>
<dbReference type="AlphaFoldDB" id="A0A0V8RS56"/>
<dbReference type="PANTHER" id="PTHR33284:SF1">
    <property type="entry name" value="RIBOSOMAL PROTEIN L25_GLN-TRNA SYNTHETASE, ANTI-CODON-BINDING DOMAIN-CONTAINING PROTEIN"/>
    <property type="match status" value="1"/>
</dbReference>
<dbReference type="InterPro" id="IPR037121">
    <property type="entry name" value="Ribosomal_bL25_C"/>
</dbReference>
<proteinExistence type="inferred from homology"/>
<keyword evidence="4 5" id="KW-0687">Ribonucleoprotein</keyword>
<accession>A0A0V8RS56</accession>
<feature type="domain" description="Large ribosomal subunit protein bL25 beta" evidence="8">
    <location>
        <begin position="100"/>
        <end position="179"/>
    </location>
</feature>
<dbReference type="GO" id="GO:0008097">
    <property type="term" value="F:5S rRNA binding"/>
    <property type="evidence" value="ECO:0007669"/>
    <property type="project" value="InterPro"/>
</dbReference>
<reference evidence="9 10" key="1">
    <citation type="submission" date="2015-10" db="EMBL/GenBank/DDBJ databases">
        <title>Draft Genome of Actinomyces odontolyticus subsp. actinosynbacter strain XH001.</title>
        <authorList>
            <person name="Mclean J.S."/>
            <person name="He X."/>
        </authorList>
    </citation>
    <scope>NUCLEOTIDE SEQUENCE [LARGE SCALE GENOMIC DNA]</scope>
    <source>
        <strain evidence="9 10">XH001</strain>
    </source>
</reference>
<feature type="region of interest" description="Disordered" evidence="6">
    <location>
        <begin position="181"/>
        <end position="202"/>
    </location>
</feature>
<dbReference type="InterPro" id="IPR001021">
    <property type="entry name" value="Ribosomal_bL25_long"/>
</dbReference>
<evidence type="ECO:0000256" key="3">
    <source>
        <dbReference type="ARBA" id="ARBA00022980"/>
    </source>
</evidence>
<dbReference type="SUPFAM" id="SSF50715">
    <property type="entry name" value="Ribosomal protein L25-like"/>
    <property type="match status" value="1"/>
</dbReference>
<sequence length="202" mass="21265">MSDNPVLLAEERSEFGKGAARRARRAGKVPTVLYGHGAEPRHLDVPGHDLFLIVRGTKNALVELKIEGKTQLALVKDVQVHPVRRDILHADFLAVKAGEKVDVEVPVVVVGEAAPGTVHSLEEFTILVKAAATSIPESLEVSIEGLEAGSAVHVSDLQLPAGVEVELDPETVVVSVLEPAAEEAEEAAEEAAAEGDAEGDAE</sequence>
<comment type="subunit">
    <text evidence="5">Part of the 50S ribosomal subunit; part of the 5S rRNA/L5/L18/L25 subcomplex. Contacts the 5S rRNA. Binds to the 5S rRNA independently of L5 and L18.</text>
</comment>
<dbReference type="CDD" id="cd00495">
    <property type="entry name" value="Ribosomal_L25_TL5_CTC"/>
    <property type="match status" value="1"/>
</dbReference>
<keyword evidence="3 5" id="KW-0689">Ribosomal protein</keyword>
<evidence type="ECO:0000313" key="10">
    <source>
        <dbReference type="Proteomes" id="UP000054686"/>
    </source>
</evidence>
<evidence type="ECO:0000256" key="6">
    <source>
        <dbReference type="SAM" id="MobiDB-lite"/>
    </source>
</evidence>
<dbReference type="Pfam" id="PF14693">
    <property type="entry name" value="Ribosomal_TL5_C"/>
    <property type="match status" value="1"/>
</dbReference>
<dbReference type="OrthoDB" id="5242980at2"/>
<evidence type="ECO:0000256" key="4">
    <source>
        <dbReference type="ARBA" id="ARBA00023274"/>
    </source>
</evidence>
<dbReference type="NCBIfam" id="TIGR00731">
    <property type="entry name" value="bL25_bact_ctc"/>
    <property type="match status" value="1"/>
</dbReference>